<dbReference type="GO" id="GO:0016787">
    <property type="term" value="F:hydrolase activity"/>
    <property type="evidence" value="ECO:0007669"/>
    <property type="project" value="UniProtKB-KW"/>
</dbReference>
<dbReference type="Pfam" id="PF01557">
    <property type="entry name" value="FAA_hydrolase"/>
    <property type="match status" value="1"/>
</dbReference>
<accession>A0ABV7UJ24</accession>
<name>A0ABV7UJ24_9HYPH</name>
<dbReference type="PANTHER" id="PTHR11820:SF90">
    <property type="entry name" value="FLUTATHIONE S-TRANSFERASE"/>
    <property type="match status" value="1"/>
</dbReference>
<protein>
    <submittedName>
        <fullName evidence="4">Fumarylacetoacetate hydrolase family protein</fullName>
    </submittedName>
</protein>
<dbReference type="InterPro" id="IPR011234">
    <property type="entry name" value="Fumarylacetoacetase-like_C"/>
</dbReference>
<evidence type="ECO:0000259" key="3">
    <source>
        <dbReference type="Pfam" id="PF01557"/>
    </source>
</evidence>
<evidence type="ECO:0000313" key="4">
    <source>
        <dbReference type="EMBL" id="MFC3638523.1"/>
    </source>
</evidence>
<keyword evidence="5" id="KW-1185">Reference proteome</keyword>
<evidence type="ECO:0000313" key="5">
    <source>
        <dbReference type="Proteomes" id="UP001595704"/>
    </source>
</evidence>
<keyword evidence="4" id="KW-0378">Hydrolase</keyword>
<dbReference type="InterPro" id="IPR036663">
    <property type="entry name" value="Fumarylacetoacetase_C_sf"/>
</dbReference>
<comment type="caution">
    <text evidence="4">The sequence shown here is derived from an EMBL/GenBank/DDBJ whole genome shotgun (WGS) entry which is preliminary data.</text>
</comment>
<proteinExistence type="predicted"/>
<keyword evidence="1" id="KW-0479">Metal-binding</keyword>
<reference evidence="5" key="1">
    <citation type="journal article" date="2019" name="Int. J. Syst. Evol. Microbiol.">
        <title>The Global Catalogue of Microorganisms (GCM) 10K type strain sequencing project: providing services to taxonomists for standard genome sequencing and annotation.</title>
        <authorList>
            <consortium name="The Broad Institute Genomics Platform"/>
            <consortium name="The Broad Institute Genome Sequencing Center for Infectious Disease"/>
            <person name="Wu L."/>
            <person name="Ma J."/>
        </authorList>
    </citation>
    <scope>NUCLEOTIDE SEQUENCE [LARGE SCALE GENOMIC DNA]</scope>
    <source>
        <strain evidence="5">KCTC 42282</strain>
    </source>
</reference>
<dbReference type="SUPFAM" id="SSF56529">
    <property type="entry name" value="FAH"/>
    <property type="match status" value="1"/>
</dbReference>
<dbReference type="Gene3D" id="3.90.850.10">
    <property type="entry name" value="Fumarylacetoacetase-like, C-terminal domain"/>
    <property type="match status" value="1"/>
</dbReference>
<organism evidence="4 5">
    <name type="scientific">Camelimonas fluminis</name>
    <dbReference type="NCBI Taxonomy" id="1576911"/>
    <lineage>
        <taxon>Bacteria</taxon>
        <taxon>Pseudomonadati</taxon>
        <taxon>Pseudomonadota</taxon>
        <taxon>Alphaproteobacteria</taxon>
        <taxon>Hyphomicrobiales</taxon>
        <taxon>Chelatococcaceae</taxon>
        <taxon>Camelimonas</taxon>
    </lineage>
</organism>
<evidence type="ECO:0000256" key="1">
    <source>
        <dbReference type="ARBA" id="ARBA00022723"/>
    </source>
</evidence>
<feature type="domain" description="Fumarylacetoacetase-like C-terminal" evidence="3">
    <location>
        <begin position="118"/>
        <end position="315"/>
    </location>
</feature>
<dbReference type="RefSeq" id="WP_376853155.1">
    <property type="nucleotide sequence ID" value="NZ_JBHRYC010000075.1"/>
</dbReference>
<sequence length="322" mass="33983">MRLQHDCIEYSASQIAINLSTHIVDMRVAPARRSCRAARDQRPVIALPARRPPSRPPGNRIAWRPTVATPGRGGYERAEAGDSHLGGGINMSRFVIEPPPQASVAVAGNSGRFPVRRIICVGRNYAEHAREMGSDPDREPPFFFMKPADAVTDGGVIPYPPLTASLHYEVELVVAIGAPGDHVAPGDGLALAYGYGVGVDLTRRDLQNAAKSAGRPWEWGKAFDFSAPCGPLSPVSAGGRAAPDARLSLTVNGQLRQTGVISDMIWSVPEIIANVSGAMRLAPGDLIFTGTPAGVGPLSPGDVVAARIDGLPPLDFSIAPRA</sequence>
<gene>
    <name evidence="4" type="ORF">ACFONL_14310</name>
</gene>
<feature type="region of interest" description="Disordered" evidence="2">
    <location>
        <begin position="48"/>
        <end position="74"/>
    </location>
</feature>
<evidence type="ECO:0000256" key="2">
    <source>
        <dbReference type="SAM" id="MobiDB-lite"/>
    </source>
</evidence>
<dbReference type="PANTHER" id="PTHR11820">
    <property type="entry name" value="ACYLPYRUVASE"/>
    <property type="match status" value="1"/>
</dbReference>
<dbReference type="EMBL" id="JBHRYC010000075">
    <property type="protein sequence ID" value="MFC3638523.1"/>
    <property type="molecule type" value="Genomic_DNA"/>
</dbReference>
<dbReference type="Proteomes" id="UP001595704">
    <property type="component" value="Unassembled WGS sequence"/>
</dbReference>